<dbReference type="RefSeq" id="WP_338446279.1">
    <property type="nucleotide sequence ID" value="NZ_CP144918.1"/>
</dbReference>
<dbReference type="Pfam" id="PF08808">
    <property type="entry name" value="RES"/>
    <property type="match status" value="1"/>
</dbReference>
<evidence type="ECO:0000259" key="1">
    <source>
        <dbReference type="Pfam" id="PF08808"/>
    </source>
</evidence>
<organism evidence="2 3">
    <name type="scientific">Pelagerythrobacter marensis</name>
    <dbReference type="NCBI Taxonomy" id="543877"/>
    <lineage>
        <taxon>Bacteria</taxon>
        <taxon>Pseudomonadati</taxon>
        <taxon>Pseudomonadota</taxon>
        <taxon>Alphaproteobacteria</taxon>
        <taxon>Sphingomonadales</taxon>
        <taxon>Erythrobacteraceae</taxon>
        <taxon>Pelagerythrobacter</taxon>
    </lineage>
</organism>
<name>A0ABZ2D5E8_9SPHN</name>
<feature type="domain" description="RES" evidence="1">
    <location>
        <begin position="78"/>
        <end position="227"/>
    </location>
</feature>
<accession>A0ABZ2D5E8</accession>
<dbReference type="InterPro" id="IPR014914">
    <property type="entry name" value="RES_dom"/>
</dbReference>
<evidence type="ECO:0000313" key="2">
    <source>
        <dbReference type="EMBL" id="WWA47389.1"/>
    </source>
</evidence>
<reference evidence="2 3" key="1">
    <citation type="submission" date="2024-02" db="EMBL/GenBank/DDBJ databases">
        <title>The whole genome sequence of five bacterial samples isolated from Abu Dhabi Sabkha-shore region.</title>
        <authorList>
            <person name="Sudalaimuthuasari N."/>
            <person name="Sarfraz B."/>
            <person name="Tuyisabe J.D."/>
            <person name="Mugisha Ntwali L.D.M."/>
            <person name="Ali A.I.A.A."/>
            <person name="Almansoori S.Z.A."/>
            <person name="Alajami H.S.A."/>
            <person name="Almeqbaali A.A.S."/>
            <person name="Kundu B."/>
            <person name="Saeed E.E."/>
            <person name="Sukumarinath V."/>
            <person name="Mishra A.K."/>
            <person name="Hazzouri K.M."/>
            <person name="Almaskari R."/>
            <person name="Sharma A.K."/>
            <person name="Amiri K.M.A."/>
        </authorList>
    </citation>
    <scope>NUCLEOTIDE SEQUENCE [LARGE SCALE GENOMIC DNA]</scope>
    <source>
        <strain evidence="3">kcgeb_sd</strain>
    </source>
</reference>
<dbReference type="EMBL" id="CP144918">
    <property type="protein sequence ID" value="WWA47389.1"/>
    <property type="molecule type" value="Genomic_DNA"/>
</dbReference>
<gene>
    <name evidence="2" type="ORF">V5F89_00295</name>
</gene>
<sequence length="298" mass="33129">MDAETCLTDRFPPVPTEELVRLIAEFDAADEDARAATIAHLVAHHPIIAHDWGQAARYRRARVLDPGDSVDTVEELIWRKGQRQAPGRANPEGFAVLYLADRRDTALSEVRADDDDVVLSDFSIRPGQSVQVAPIGEWIQAYRTGTAFLAPQDALKLTDSLAACPPQEARAILMADAFLLDCLTSRDDDYVTSSQVALALFGRHPTIDAIAYPSRRHLGGVCFAVRTERVWKKWGLFSARRSRARHLAMGMYDLDRVLHVSGVTPEGRLHWSAEHDPRPNTAVQLDPLWIPHGEESEG</sequence>
<proteinExistence type="predicted"/>
<protein>
    <submittedName>
        <fullName evidence="2">RES family NAD+ phosphorylase</fullName>
    </submittedName>
</protein>
<evidence type="ECO:0000313" key="3">
    <source>
        <dbReference type="Proteomes" id="UP001335183"/>
    </source>
</evidence>
<dbReference type="Proteomes" id="UP001335183">
    <property type="component" value="Chromosome"/>
</dbReference>
<keyword evidence="3" id="KW-1185">Reference proteome</keyword>